<dbReference type="Proteomes" id="UP000001973">
    <property type="component" value="Plasmid SCP1"/>
</dbReference>
<reference evidence="3" key="1">
    <citation type="journal article" date="1998" name="J. Bacteriol.">
        <title>Cloning and physical mapping of the EcoRI fragments of the giant linear plasmid SCP1.</title>
        <authorList>
            <person name="Redenbach M."/>
            <person name="Ikeda K."/>
            <person name="Yamasaki M."/>
            <person name="Kinashi H."/>
        </authorList>
    </citation>
    <scope>NUCLEOTIDE SEQUENCE</scope>
    <source>
        <strain evidence="3">A3</strain>
        <plasmid evidence="4">SCP1</plasmid>
    </source>
</reference>
<sequence length="173" mass="18869">MSALCNHTRADYHHDGEICMYARDLSPGDKLSVLRGSAQAVVREADPAEEDGWMSVLLDVSGDGPTLISSHTVLSVRRPEPDPQPDITGDQDDGPLTTVTVDLTVTETVTYDFQSEIELPADVVDDENELHSYLDEREELWLDDLDPTGKNGALCITERTLDEARVAGDGGKS</sequence>
<keyword evidence="4" id="KW-1185">Reference proteome</keyword>
<dbReference type="InParanoid" id="Q99Q92"/>
<dbReference type="HOGENOM" id="CLU_1546676_0_0_11"/>
<dbReference type="AlphaFoldDB" id="Q99Q92"/>
<reference evidence="3" key="6">
    <citation type="submission" date="2015-02" db="EMBL/GenBank/DDBJ databases">
        <title>.</title>
        <authorList>
            <person name="Brown S.P."/>
            <person name="Murphy L.D."/>
            <person name="Harris D."/>
        </authorList>
    </citation>
    <scope>NUCLEOTIDE SEQUENCE</scope>
    <source>
        <strain evidence="3">A3</strain>
        <plasmid evidence="4">SCP1</plasmid>
    </source>
</reference>
<dbReference type="EMBL" id="AL589148">
    <property type="protein sequence ID" value="CAC36530.1"/>
    <property type="molecule type" value="Genomic_DNA"/>
</dbReference>
<evidence type="ECO:0000313" key="3">
    <source>
        <dbReference type="EMBL" id="CAC36871.1"/>
    </source>
</evidence>
<gene>
    <name evidence="2" type="ordered locus">SCP1.08c</name>
    <name evidence="3" type="ordered locus">SCP1.346</name>
</gene>
<organism evidence="3 4">
    <name type="scientific">Streptomyces coelicolor (strain ATCC BAA-471 / A3(2) / M145)</name>
    <dbReference type="NCBI Taxonomy" id="100226"/>
    <lineage>
        <taxon>Bacteria</taxon>
        <taxon>Bacillati</taxon>
        <taxon>Actinomycetota</taxon>
        <taxon>Actinomycetes</taxon>
        <taxon>Kitasatosporales</taxon>
        <taxon>Streptomycetaceae</taxon>
        <taxon>Streptomyces</taxon>
        <taxon>Streptomyces albidoflavus group</taxon>
    </lineage>
</organism>
<accession>Q99Q92</accession>
<proteinExistence type="predicted"/>
<dbReference type="EMBL" id="AL589148">
    <property type="protein sequence ID" value="CAC36871.1"/>
    <property type="molecule type" value="Genomic_DNA"/>
</dbReference>
<dbReference type="PATRIC" id="fig|100226.15.peg.7957"/>
<dbReference type="STRING" id="100226.gene:17765514"/>
<evidence type="ECO:0000256" key="1">
    <source>
        <dbReference type="SAM" id="MobiDB-lite"/>
    </source>
</evidence>
<dbReference type="RefSeq" id="WP_011039310.1">
    <property type="nucleotide sequence ID" value="NC_003903.1"/>
</dbReference>
<reference evidence="3" key="4">
    <citation type="journal article" date="2008" name="Proc. Natl. Acad. Sci. U.S.A.">
        <title>2-Alkyl-4-hydroxymethylfuran-3-carboxylic acids, antibiotic production inducers discovered by Streptomyces coelicolor genome mining.</title>
        <authorList>
            <person name="Corre C."/>
            <person name="Song L."/>
            <person name="O'Rourke S."/>
            <person name="Chater K.F."/>
            <person name="Challis G.L."/>
        </authorList>
    </citation>
    <scope>NUCLEOTIDE SEQUENCE</scope>
    <source>
        <strain evidence="3">A3</strain>
        <plasmid evidence="4">SCP1</plasmid>
    </source>
</reference>
<reference evidence="4" key="3">
    <citation type="journal article" date="2002" name="Nature">
        <title>Complete genome sequence of the model actinomycete Streptomyces coelicolor A3(2).</title>
        <authorList>
            <person name="Bentley S.D."/>
            <person name="Chater K.F."/>
            <person name="Cerdeno-Tarraga A.M."/>
            <person name="Challis G.L."/>
            <person name="Thomson N.R."/>
            <person name="James K.D."/>
            <person name="Harris D.E."/>
            <person name="Quail M.A."/>
            <person name="Kieser H."/>
            <person name="Harper D."/>
            <person name="Bateman A."/>
            <person name="Brown S."/>
            <person name="Chandra G."/>
            <person name="Chen C.W."/>
            <person name="Collins M."/>
            <person name="Cronin A."/>
            <person name="Fraser A."/>
            <person name="Goble A."/>
            <person name="Hidalgo J."/>
            <person name="Hornsby T."/>
            <person name="Howarth S."/>
            <person name="Huang C.H."/>
            <person name="Kieser T."/>
            <person name="Larke L."/>
            <person name="Murphy L."/>
            <person name="Oliver K."/>
            <person name="O'Neil S."/>
            <person name="Rabbinowitsch E."/>
            <person name="Rajandream M.A."/>
            <person name="Rutherford K."/>
            <person name="Rutter S."/>
            <person name="Seeger K."/>
            <person name="Saunders D."/>
            <person name="Sharp S."/>
            <person name="Squares R."/>
            <person name="Squares S."/>
            <person name="Taylor K."/>
            <person name="Warren T."/>
            <person name="Wietzorrek A."/>
            <person name="Woodward J."/>
            <person name="Barrell B.G."/>
            <person name="Parkhill J."/>
            <person name="Hopwood D.A."/>
        </authorList>
    </citation>
    <scope>NUCLEOTIDE SEQUENCE [LARGE SCALE GENOMIC DNA]</scope>
    <source>
        <strain evidence="4">ATCC BAA-471 / A3(2) / M145</strain>
        <plasmid evidence="4">SCP1</plasmid>
    </source>
</reference>
<feature type="region of interest" description="Disordered" evidence="1">
    <location>
        <begin position="77"/>
        <end position="96"/>
    </location>
</feature>
<reference evidence="3" key="2">
    <citation type="submission" date="2001-02" db="EMBL/GenBank/DDBJ databases">
        <authorList>
            <person name="Bentley S.D."/>
            <person name="Parkhill J."/>
            <person name="Barrell B.G."/>
            <person name="Rajandream M.A."/>
        </authorList>
    </citation>
    <scope>NUCLEOTIDE SEQUENCE</scope>
    <source>
        <strain evidence="3">A3</strain>
        <plasmid evidence="4">SCP1</plasmid>
    </source>
</reference>
<geneLocation type="plasmid" evidence="4">
    <name>SCP1</name>
</geneLocation>
<evidence type="ECO:0000313" key="4">
    <source>
        <dbReference type="Proteomes" id="UP000001973"/>
    </source>
</evidence>
<dbReference type="KEGG" id="sco:SCP1.08c"/>
<protein>
    <submittedName>
        <fullName evidence="3">Uncharacterized protein</fullName>
    </submittedName>
</protein>
<dbReference type="KEGG" id="sco:SCP1.346"/>
<evidence type="ECO:0000313" key="2">
    <source>
        <dbReference type="EMBL" id="CAC36530.1"/>
    </source>
</evidence>
<name>Q99Q92_STRCO</name>
<reference evidence="3" key="5">
    <citation type="journal article" date="2009" name="Mol. Microbiol.">
        <title>Extracellular signalling, translational control, two repressors and an activator all contribute to the regulation of methylenomycin production in Streptomyces coelicolor.</title>
        <authorList>
            <person name="O'Rourke S."/>
            <person name="Wietzorrek A."/>
            <person name="Fowler K."/>
            <person name="Corre C."/>
            <person name="Challis G.L."/>
            <person name="Chater K.F."/>
        </authorList>
    </citation>
    <scope>NUCLEOTIDE SEQUENCE</scope>
    <source>
        <strain evidence="3">A3</strain>
        <plasmid evidence="4">SCP1</plasmid>
    </source>
</reference>
<dbReference type="OrthoDB" id="4349568at2"/>